<comment type="similarity">
    <text evidence="2">Belongs to the EamA transporter family.</text>
</comment>
<keyword evidence="10" id="KW-1185">Reference proteome</keyword>
<evidence type="ECO:0000259" key="8">
    <source>
        <dbReference type="Pfam" id="PF00892"/>
    </source>
</evidence>
<accession>A0A3Q9HNK0</accession>
<dbReference type="InterPro" id="IPR000620">
    <property type="entry name" value="EamA_dom"/>
</dbReference>
<dbReference type="InterPro" id="IPR037185">
    <property type="entry name" value="EmrE-like"/>
</dbReference>
<feature type="transmembrane region" description="Helical" evidence="7">
    <location>
        <begin position="138"/>
        <end position="156"/>
    </location>
</feature>
<feature type="transmembrane region" description="Helical" evidence="7">
    <location>
        <begin position="260"/>
        <end position="278"/>
    </location>
</feature>
<feature type="domain" description="EamA" evidence="8">
    <location>
        <begin position="168"/>
        <end position="301"/>
    </location>
</feature>
<evidence type="ECO:0000256" key="5">
    <source>
        <dbReference type="ARBA" id="ARBA00022989"/>
    </source>
</evidence>
<gene>
    <name evidence="9" type="ORF">BBF96_00675</name>
</gene>
<keyword evidence="4 7" id="KW-0812">Transmembrane</keyword>
<name>A0A3Q9HNK0_9FIRM</name>
<dbReference type="RefSeq" id="WP_127015364.1">
    <property type="nucleotide sequence ID" value="NZ_CP016379.1"/>
</dbReference>
<dbReference type="AlphaFoldDB" id="A0A3Q9HNK0"/>
<dbReference type="GO" id="GO:0005886">
    <property type="term" value="C:plasma membrane"/>
    <property type="evidence" value="ECO:0007669"/>
    <property type="project" value="UniProtKB-SubCell"/>
</dbReference>
<feature type="transmembrane region" description="Helical" evidence="7">
    <location>
        <begin position="12"/>
        <end position="31"/>
    </location>
</feature>
<dbReference type="PANTHER" id="PTHR32322:SF18">
    <property type="entry name" value="S-ADENOSYLMETHIONINE_S-ADENOSYLHOMOCYSTEINE TRANSPORTER"/>
    <property type="match status" value="1"/>
</dbReference>
<evidence type="ECO:0000256" key="6">
    <source>
        <dbReference type="ARBA" id="ARBA00023136"/>
    </source>
</evidence>
<evidence type="ECO:0000256" key="7">
    <source>
        <dbReference type="SAM" id="Phobius"/>
    </source>
</evidence>
<evidence type="ECO:0000313" key="10">
    <source>
        <dbReference type="Proteomes" id="UP000267250"/>
    </source>
</evidence>
<keyword evidence="6 7" id="KW-0472">Membrane</keyword>
<sequence length="314" mass="34785">MNIKKYFTNPYYVILIALICSLLWGSAFPVLKITYTELGLVPQDMYGKIVLAGTRFFLASILLFFLVSFGLKQSLKVNKQNLLELILLGILQTTLQYFFFYNGLAHTSGMKAAILNSIGIFFVVILAHFIYQNDKINWRKIIGLITGFSGIFLVNWGKDFTLDFSFQGEGFLILAGLTGALGTILAKRLSTKINPFLVTGWQMFIGSILLIGFGLSGLAPGTLRFTTKAWILLIYSSFLSAVAFSLWYSLLKYNKAGEISLYKFMIPVAGSILSVIFIPTDHFTLSKVAALVLVVVGIIAVNKKESTLTTGLRS</sequence>
<dbReference type="OrthoDB" id="3190463at2"/>
<evidence type="ECO:0000256" key="4">
    <source>
        <dbReference type="ARBA" id="ARBA00022692"/>
    </source>
</evidence>
<feature type="domain" description="EamA" evidence="8">
    <location>
        <begin position="13"/>
        <end position="155"/>
    </location>
</feature>
<feature type="transmembrane region" description="Helical" evidence="7">
    <location>
        <begin position="51"/>
        <end position="70"/>
    </location>
</feature>
<feature type="transmembrane region" description="Helical" evidence="7">
    <location>
        <begin position="284"/>
        <end position="301"/>
    </location>
</feature>
<protein>
    <submittedName>
        <fullName evidence="9">Multidrug transporter</fullName>
    </submittedName>
</protein>
<dbReference type="PANTHER" id="PTHR32322">
    <property type="entry name" value="INNER MEMBRANE TRANSPORTER"/>
    <property type="match status" value="1"/>
</dbReference>
<organism evidence="9 10">
    <name type="scientific">Anoxybacter fermentans</name>
    <dbReference type="NCBI Taxonomy" id="1323375"/>
    <lineage>
        <taxon>Bacteria</taxon>
        <taxon>Bacillati</taxon>
        <taxon>Bacillota</taxon>
        <taxon>Clostridia</taxon>
        <taxon>Halanaerobiales</taxon>
        <taxon>Anoxybacter</taxon>
    </lineage>
</organism>
<comment type="subcellular location">
    <subcellularLocation>
        <location evidence="1">Cell membrane</location>
        <topology evidence="1">Multi-pass membrane protein</topology>
    </subcellularLocation>
</comment>
<keyword evidence="3" id="KW-1003">Cell membrane</keyword>
<reference evidence="9 10" key="1">
    <citation type="submission" date="2016-07" db="EMBL/GenBank/DDBJ databases">
        <title>Genome and transcriptome analysis of iron-reducing fermentative bacteria Anoxybacter fermentans.</title>
        <authorList>
            <person name="Zeng X."/>
            <person name="Shao Z."/>
        </authorList>
    </citation>
    <scope>NUCLEOTIDE SEQUENCE [LARGE SCALE GENOMIC DNA]</scope>
    <source>
        <strain evidence="9 10">DY22613</strain>
    </source>
</reference>
<feature type="transmembrane region" description="Helical" evidence="7">
    <location>
        <begin position="168"/>
        <end position="186"/>
    </location>
</feature>
<dbReference type="Gene3D" id="1.10.3730.20">
    <property type="match status" value="1"/>
</dbReference>
<feature type="transmembrane region" description="Helical" evidence="7">
    <location>
        <begin position="198"/>
        <end position="218"/>
    </location>
</feature>
<proteinExistence type="inferred from homology"/>
<evidence type="ECO:0000313" key="9">
    <source>
        <dbReference type="EMBL" id="AZR72036.1"/>
    </source>
</evidence>
<dbReference type="Proteomes" id="UP000267250">
    <property type="component" value="Chromosome"/>
</dbReference>
<keyword evidence="5 7" id="KW-1133">Transmembrane helix</keyword>
<dbReference type="SUPFAM" id="SSF103481">
    <property type="entry name" value="Multidrug resistance efflux transporter EmrE"/>
    <property type="match status" value="2"/>
</dbReference>
<dbReference type="InterPro" id="IPR050638">
    <property type="entry name" value="AA-Vitamin_Transporters"/>
</dbReference>
<feature type="transmembrane region" description="Helical" evidence="7">
    <location>
        <begin position="112"/>
        <end position="131"/>
    </location>
</feature>
<feature type="transmembrane region" description="Helical" evidence="7">
    <location>
        <begin position="82"/>
        <end position="100"/>
    </location>
</feature>
<evidence type="ECO:0000256" key="2">
    <source>
        <dbReference type="ARBA" id="ARBA00007362"/>
    </source>
</evidence>
<evidence type="ECO:0000256" key="3">
    <source>
        <dbReference type="ARBA" id="ARBA00022475"/>
    </source>
</evidence>
<dbReference type="Pfam" id="PF00892">
    <property type="entry name" value="EamA"/>
    <property type="match status" value="2"/>
</dbReference>
<dbReference type="KEGG" id="aft:BBF96_00675"/>
<evidence type="ECO:0000256" key="1">
    <source>
        <dbReference type="ARBA" id="ARBA00004651"/>
    </source>
</evidence>
<dbReference type="EMBL" id="CP016379">
    <property type="protein sequence ID" value="AZR72036.1"/>
    <property type="molecule type" value="Genomic_DNA"/>
</dbReference>
<feature type="transmembrane region" description="Helical" evidence="7">
    <location>
        <begin position="230"/>
        <end position="248"/>
    </location>
</feature>